<sequence length="240" mass="27799">MKATKRIQKKQWRAKTTTSIKSLPHDLIVEIVAQLVSLSSTPVSDLENLQMTCKMFRTASKAKLVGQHISLEKEWSMHWWNKERYFAILNSCAAAGNLKACFILGLENVFNLESLNLGLRYLEKAMVGGHDAATYTMGILLFGDHRTRQIGMEYLNKIGVVSGGTEDSERMKFQNPYFEQCRRQVIESVRRITMKRWSPRQIERCTSPTCGRVEGWEERQSFCSELCKWTSEYFQFYTQV</sequence>
<dbReference type="OrthoDB" id="740716at2759"/>
<evidence type="ECO:0000259" key="1">
    <source>
        <dbReference type="Pfam" id="PF23310"/>
    </source>
</evidence>
<keyword evidence="2" id="KW-1185">Reference proteome</keyword>
<dbReference type="RefSeq" id="XP_038972406.1">
    <property type="nucleotide sequence ID" value="XM_039116478.1"/>
</dbReference>
<proteinExistence type="predicted"/>
<dbReference type="PANTHER" id="PTHR33784:SF10">
    <property type="entry name" value="F-BOX PROTEIN"/>
    <property type="match status" value="1"/>
</dbReference>
<dbReference type="InterPro" id="IPR040338">
    <property type="entry name" value="At1g67623-like"/>
</dbReference>
<dbReference type="PANTHER" id="PTHR33784">
    <property type="entry name" value="OS05G0482100 PROTEIN"/>
    <property type="match status" value="1"/>
</dbReference>
<evidence type="ECO:0000313" key="3">
    <source>
        <dbReference type="RefSeq" id="XP_038972406.1"/>
    </source>
</evidence>
<dbReference type="Pfam" id="PF23310">
    <property type="entry name" value="TPR_27"/>
    <property type="match status" value="1"/>
</dbReference>
<feature type="domain" description="At2g35280-like TPR" evidence="1">
    <location>
        <begin position="75"/>
        <end position="162"/>
    </location>
</feature>
<reference evidence="3" key="1">
    <citation type="submission" date="2025-08" db="UniProtKB">
        <authorList>
            <consortium name="RefSeq"/>
        </authorList>
    </citation>
    <scope>IDENTIFICATION</scope>
    <source>
        <tissue evidence="3">Young leaves</tissue>
    </source>
</reference>
<dbReference type="Proteomes" id="UP000228380">
    <property type="component" value="Unplaced"/>
</dbReference>
<protein>
    <submittedName>
        <fullName evidence="3">Uncharacterized protein LOC120104749</fullName>
    </submittedName>
</protein>
<organism evidence="2 3">
    <name type="scientific">Phoenix dactylifera</name>
    <name type="common">Date palm</name>
    <dbReference type="NCBI Taxonomy" id="42345"/>
    <lineage>
        <taxon>Eukaryota</taxon>
        <taxon>Viridiplantae</taxon>
        <taxon>Streptophyta</taxon>
        <taxon>Embryophyta</taxon>
        <taxon>Tracheophyta</taxon>
        <taxon>Spermatophyta</taxon>
        <taxon>Magnoliopsida</taxon>
        <taxon>Liliopsida</taxon>
        <taxon>Arecaceae</taxon>
        <taxon>Coryphoideae</taxon>
        <taxon>Phoeniceae</taxon>
        <taxon>Phoenix</taxon>
    </lineage>
</organism>
<dbReference type="GeneID" id="120104749"/>
<evidence type="ECO:0000313" key="2">
    <source>
        <dbReference type="Proteomes" id="UP000228380"/>
    </source>
</evidence>
<accession>A0A8B8ZE64</accession>
<name>A0A8B8ZE64_PHODC</name>
<dbReference type="KEGG" id="pda:120104749"/>
<dbReference type="AlphaFoldDB" id="A0A8B8ZE64"/>
<dbReference type="InterPro" id="IPR057136">
    <property type="entry name" value="At2g35280_TPR_dom"/>
</dbReference>
<gene>
    <name evidence="3" type="primary">LOC120104749</name>
</gene>